<evidence type="ECO:0000256" key="7">
    <source>
        <dbReference type="SAM" id="Phobius"/>
    </source>
</evidence>
<dbReference type="GeneID" id="90159519"/>
<dbReference type="PANTHER" id="PTHR30213:SF1">
    <property type="entry name" value="INNER MEMBRANE PROTEIN YHJD"/>
    <property type="match status" value="1"/>
</dbReference>
<comment type="subcellular location">
    <subcellularLocation>
        <location evidence="1">Cell membrane</location>
        <topology evidence="1">Multi-pass membrane protein</topology>
    </subcellularLocation>
</comment>
<evidence type="ECO:0000256" key="5">
    <source>
        <dbReference type="ARBA" id="ARBA00023136"/>
    </source>
</evidence>
<evidence type="ECO:0000313" key="9">
    <source>
        <dbReference type="Proteomes" id="UP000009154"/>
    </source>
</evidence>
<dbReference type="GO" id="GO:0005886">
    <property type="term" value="C:plasma membrane"/>
    <property type="evidence" value="ECO:0007669"/>
    <property type="project" value="UniProtKB-SubCell"/>
</dbReference>
<organism evidence="8 9">
    <name type="scientific">Gordonia polyisoprenivorans (strain DSM 44266 / VH2)</name>
    <dbReference type="NCBI Taxonomy" id="1112204"/>
    <lineage>
        <taxon>Bacteria</taxon>
        <taxon>Bacillati</taxon>
        <taxon>Actinomycetota</taxon>
        <taxon>Actinomycetes</taxon>
        <taxon>Mycobacteriales</taxon>
        <taxon>Gordoniaceae</taxon>
        <taxon>Gordonia</taxon>
    </lineage>
</organism>
<dbReference type="Pfam" id="PF03631">
    <property type="entry name" value="Virul_fac_BrkB"/>
    <property type="match status" value="1"/>
</dbReference>
<protein>
    <submittedName>
        <fullName evidence="8">Putative ribonuclease</fullName>
    </submittedName>
</protein>
<evidence type="ECO:0000256" key="1">
    <source>
        <dbReference type="ARBA" id="ARBA00004651"/>
    </source>
</evidence>
<feature type="transmembrane region" description="Helical" evidence="7">
    <location>
        <begin position="39"/>
        <end position="62"/>
    </location>
</feature>
<evidence type="ECO:0000256" key="3">
    <source>
        <dbReference type="ARBA" id="ARBA00022692"/>
    </source>
</evidence>
<dbReference type="AlphaFoldDB" id="H6N3N2"/>
<feature type="transmembrane region" description="Helical" evidence="7">
    <location>
        <begin position="240"/>
        <end position="263"/>
    </location>
</feature>
<dbReference type="Proteomes" id="UP000009154">
    <property type="component" value="Chromosome"/>
</dbReference>
<dbReference type="InterPro" id="IPR017039">
    <property type="entry name" value="Virul_fac_BrkB"/>
</dbReference>
<dbReference type="HOGENOM" id="CLU_070304_0_0_11"/>
<dbReference type="eggNOG" id="COG1295">
    <property type="taxonomic scope" value="Bacteria"/>
</dbReference>
<evidence type="ECO:0000256" key="4">
    <source>
        <dbReference type="ARBA" id="ARBA00022989"/>
    </source>
</evidence>
<dbReference type="RefSeq" id="WP_014360092.1">
    <property type="nucleotide sequence ID" value="NC_016906.1"/>
</dbReference>
<keyword evidence="4 7" id="KW-1133">Transmembrane helix</keyword>
<keyword evidence="9" id="KW-1185">Reference proteome</keyword>
<dbReference type="EMBL" id="CP003119">
    <property type="protein sequence ID" value="AFA73503.1"/>
    <property type="molecule type" value="Genomic_DNA"/>
</dbReference>
<proteinExistence type="predicted"/>
<accession>H6N3N2</accession>
<evidence type="ECO:0000313" key="8">
    <source>
        <dbReference type="EMBL" id="AFA73503.1"/>
    </source>
</evidence>
<dbReference type="NCBIfam" id="TIGR00765">
    <property type="entry name" value="yihY_not_rbn"/>
    <property type="match status" value="1"/>
</dbReference>
<feature type="transmembrane region" description="Helical" evidence="7">
    <location>
        <begin position="143"/>
        <end position="164"/>
    </location>
</feature>
<feature type="region of interest" description="Disordered" evidence="6">
    <location>
        <begin position="315"/>
        <end position="355"/>
    </location>
</feature>
<keyword evidence="5 7" id="KW-0472">Membrane</keyword>
<dbReference type="KEGG" id="gpo:GPOL_c24740"/>
<reference evidence="8 9" key="1">
    <citation type="journal article" date="2012" name="Appl. Environ. Microbiol.">
        <title>Involvement of two latex-clearing proteins during rubber degradation and insights into the subsequent degradation pathway revealed by the genome sequence of Gordonia polyisoprenivorans strain VH2.</title>
        <authorList>
            <person name="Hiessl S."/>
            <person name="Schuldes J."/>
            <person name="Thurmer A."/>
            <person name="Halbsguth T."/>
            <person name="Broker D."/>
            <person name="Angelov A."/>
            <person name="Liebl W."/>
            <person name="Daniel R."/>
            <person name="Steinbuchel A."/>
        </authorList>
    </citation>
    <scope>NUCLEOTIDE SEQUENCE [LARGE SCALE GENOMIC DNA]</scope>
    <source>
        <strain evidence="9">DSM 44266 / VH2</strain>
    </source>
</reference>
<keyword evidence="2" id="KW-1003">Cell membrane</keyword>
<feature type="transmembrane region" description="Helical" evidence="7">
    <location>
        <begin position="207"/>
        <end position="228"/>
    </location>
</feature>
<feature type="transmembrane region" description="Helical" evidence="7">
    <location>
        <begin position="176"/>
        <end position="195"/>
    </location>
</feature>
<evidence type="ECO:0000256" key="2">
    <source>
        <dbReference type="ARBA" id="ARBA00022475"/>
    </source>
</evidence>
<feature type="compositionally biased region" description="Basic and acidic residues" evidence="6">
    <location>
        <begin position="315"/>
        <end position="326"/>
    </location>
</feature>
<name>H6N3N2_GORPV</name>
<gene>
    <name evidence="8" type="ordered locus">GPOL_c24740</name>
</gene>
<evidence type="ECO:0000256" key="6">
    <source>
        <dbReference type="SAM" id="MobiDB-lite"/>
    </source>
</evidence>
<keyword evidence="3 7" id="KW-0812">Transmembrane</keyword>
<dbReference type="PANTHER" id="PTHR30213">
    <property type="entry name" value="INNER MEMBRANE PROTEIN YHJD"/>
    <property type="match status" value="1"/>
</dbReference>
<dbReference type="STRING" id="1112204.GPOL_c24740"/>
<sequence>MSLSAGIDRFQRRHPLSGYPLAVAYKFFDDQGGYLAALLAYYGFISLFPLLLLLTTVLEFVLRDNPELRERIVDSAMSQIPVIGSELGQPGQLSGGTVAVTIGVVGALYGGLGVAVAIQNAMNVVWAVPRNDRPDPIRVRLRGMLLLSTVGTAIIGLTVVNGAIAAVDLGTTGKWLSIAGSLVLTAVLFVVAFRIGTVRELGVRDVLPGAIAAAIGWQALQSFGSIYVQHVIANASATTGVFAVVLGLLAFLYIAAILVVFCLEANAVRVDKLYPRSMLTPFTDNVVLTSGDKAAYVAQAKAQRHKGFQEIQVRFDKRSADSRSGDEESPDDQAGSDRSGSDGSGGDGSGSDPDS</sequence>